<dbReference type="NCBIfam" id="TIGR00835">
    <property type="entry name" value="agcS"/>
    <property type="match status" value="1"/>
</dbReference>
<sequence>MDAFYQFIKNINQVVWGLPMILLLLGTHAFYTIKLRFVQRFAFLGIRLSFKKDDAGEGDVSSFASLATILAATLGTGNIIGISTAVALGGPGAIFWCWITGIFGMATSYAECYLSIKFRKKTSNGNYVGGPMYVLEQGLHSKSLAIIFSLCTLAASFGVGCTTQANSITTTTSATWNLSPSTVGFITAIVCGLVIVGGVKSISTVCTRLVPAMGLFYIISCFIILVINRSFLLQAIRLIVSSAFTSHAATGGFIGSTIIIAARQGVAKGLFTNEAGLGSAAIAAASAKTEDPSRQALVSMTATFWDTVIMCAITGLVIVSNLLHFPDSTAGLSNAELTTAAFAVIPFGKVLLSFSLIAFAIATLIGWSFFGESAAYYLFGDKGIQIYKIFYIVMIYIGAVLSLDLVWELSDLVNAIMAIPNLIALLLLYKLVPKYSKKT</sequence>
<protein>
    <submittedName>
        <fullName evidence="9">Alanine or glycine:cation symporter, AGCS family</fullName>
    </submittedName>
</protein>
<dbReference type="OrthoDB" id="9804874at2"/>
<evidence type="ECO:0000256" key="1">
    <source>
        <dbReference type="ARBA" id="ARBA00004651"/>
    </source>
</evidence>
<dbReference type="InterPro" id="IPR001463">
    <property type="entry name" value="Na/Ala_symport"/>
</dbReference>
<feature type="transmembrane region" description="Helical" evidence="8">
    <location>
        <begin position="343"/>
        <end position="369"/>
    </location>
</feature>
<evidence type="ECO:0000256" key="6">
    <source>
        <dbReference type="ARBA" id="ARBA00022989"/>
    </source>
</evidence>
<keyword evidence="5 8" id="KW-0812">Transmembrane</keyword>
<comment type="similarity">
    <text evidence="2 8">Belongs to the alanine or glycine:cation symporter (AGCS) (TC 2.A.25) family.</text>
</comment>
<feature type="transmembrane region" description="Helical" evidence="8">
    <location>
        <begin position="389"/>
        <end position="407"/>
    </location>
</feature>
<proteinExistence type="inferred from homology"/>
<evidence type="ECO:0000313" key="9">
    <source>
        <dbReference type="EMBL" id="SHM73696.1"/>
    </source>
</evidence>
<dbReference type="Pfam" id="PF01235">
    <property type="entry name" value="Na_Ala_symp"/>
    <property type="match status" value="1"/>
</dbReference>
<dbReference type="Proteomes" id="UP000184038">
    <property type="component" value="Unassembled WGS sequence"/>
</dbReference>
<feature type="transmembrane region" description="Helical" evidence="8">
    <location>
        <begin position="178"/>
        <end position="197"/>
    </location>
</feature>
<dbReference type="PANTHER" id="PTHR30330">
    <property type="entry name" value="AGSS FAMILY TRANSPORTER, SODIUM-ALANINE"/>
    <property type="match status" value="1"/>
</dbReference>
<dbReference type="AlphaFoldDB" id="A0A1M7L6L0"/>
<dbReference type="RefSeq" id="WP_073289322.1">
    <property type="nucleotide sequence ID" value="NZ_FRCP01000015.1"/>
</dbReference>
<dbReference type="GO" id="GO:0005886">
    <property type="term" value="C:plasma membrane"/>
    <property type="evidence" value="ECO:0007669"/>
    <property type="project" value="UniProtKB-SubCell"/>
</dbReference>
<dbReference type="STRING" id="1120996.SAMN02746066_03116"/>
<keyword evidence="8" id="KW-0769">Symport</keyword>
<dbReference type="EMBL" id="FRCP01000015">
    <property type="protein sequence ID" value="SHM73696.1"/>
    <property type="molecule type" value="Genomic_DNA"/>
</dbReference>
<feature type="transmembrane region" description="Helical" evidence="8">
    <location>
        <begin position="14"/>
        <end position="33"/>
    </location>
</feature>
<feature type="transmembrane region" description="Helical" evidence="8">
    <location>
        <begin position="60"/>
        <end position="87"/>
    </location>
</feature>
<name>A0A1M7L6L0_9FIRM</name>
<keyword evidence="3 8" id="KW-0813">Transport</keyword>
<evidence type="ECO:0000256" key="5">
    <source>
        <dbReference type="ARBA" id="ARBA00022692"/>
    </source>
</evidence>
<gene>
    <name evidence="9" type="ORF">SAMN02746066_03116</name>
</gene>
<evidence type="ECO:0000256" key="8">
    <source>
        <dbReference type="RuleBase" id="RU363064"/>
    </source>
</evidence>
<accession>A0A1M7L6L0</accession>
<reference evidence="9 10" key="1">
    <citation type="submission" date="2016-11" db="EMBL/GenBank/DDBJ databases">
        <authorList>
            <person name="Jaros S."/>
            <person name="Januszkiewicz K."/>
            <person name="Wedrychowicz H."/>
        </authorList>
    </citation>
    <scope>NUCLEOTIDE SEQUENCE [LARGE SCALE GENOMIC DNA]</scope>
    <source>
        <strain evidence="9 10">DSM 15930</strain>
    </source>
</reference>
<comment type="subcellular location">
    <subcellularLocation>
        <location evidence="1 8">Cell membrane</location>
        <topology evidence="1 8">Multi-pass membrane protein</topology>
    </subcellularLocation>
</comment>
<keyword evidence="4 8" id="KW-1003">Cell membrane</keyword>
<evidence type="ECO:0000256" key="7">
    <source>
        <dbReference type="ARBA" id="ARBA00023136"/>
    </source>
</evidence>
<keyword evidence="6 8" id="KW-1133">Transmembrane helix</keyword>
<dbReference type="Gene3D" id="1.20.1740.10">
    <property type="entry name" value="Amino acid/polyamine transporter I"/>
    <property type="match status" value="1"/>
</dbReference>
<evidence type="ECO:0000256" key="2">
    <source>
        <dbReference type="ARBA" id="ARBA00009261"/>
    </source>
</evidence>
<feature type="transmembrane region" description="Helical" evidence="8">
    <location>
        <begin position="303"/>
        <end position="323"/>
    </location>
</feature>
<keyword evidence="10" id="KW-1185">Reference proteome</keyword>
<feature type="transmembrane region" description="Helical" evidence="8">
    <location>
        <begin position="209"/>
        <end position="227"/>
    </location>
</feature>
<feature type="transmembrane region" description="Helical" evidence="8">
    <location>
        <begin position="239"/>
        <end position="262"/>
    </location>
</feature>
<feature type="transmembrane region" description="Helical" evidence="8">
    <location>
        <begin position="413"/>
        <end position="432"/>
    </location>
</feature>
<evidence type="ECO:0000256" key="3">
    <source>
        <dbReference type="ARBA" id="ARBA00022448"/>
    </source>
</evidence>
<keyword evidence="7 8" id="KW-0472">Membrane</keyword>
<feature type="transmembrane region" description="Helical" evidence="8">
    <location>
        <begin position="93"/>
        <end position="114"/>
    </location>
</feature>
<evidence type="ECO:0000256" key="4">
    <source>
        <dbReference type="ARBA" id="ARBA00022475"/>
    </source>
</evidence>
<dbReference type="GO" id="GO:0005283">
    <property type="term" value="F:amino acid:sodium symporter activity"/>
    <property type="evidence" value="ECO:0007669"/>
    <property type="project" value="InterPro"/>
</dbReference>
<evidence type="ECO:0000313" key="10">
    <source>
        <dbReference type="Proteomes" id="UP000184038"/>
    </source>
</evidence>
<dbReference type="PANTHER" id="PTHR30330:SF3">
    <property type="entry name" value="TRANSCRIPTIONAL REGULATOR, LRP FAMILY"/>
    <property type="match status" value="1"/>
</dbReference>
<dbReference type="PRINTS" id="PR00175">
    <property type="entry name" value="NAALASMPORT"/>
</dbReference>
<organism evidence="9 10">
    <name type="scientific">Anaerosporobacter mobilis DSM 15930</name>
    <dbReference type="NCBI Taxonomy" id="1120996"/>
    <lineage>
        <taxon>Bacteria</taxon>
        <taxon>Bacillati</taxon>
        <taxon>Bacillota</taxon>
        <taxon>Clostridia</taxon>
        <taxon>Lachnospirales</taxon>
        <taxon>Lachnospiraceae</taxon>
        <taxon>Anaerosporobacter</taxon>
    </lineage>
</organism>